<dbReference type="GO" id="GO:0005886">
    <property type="term" value="C:plasma membrane"/>
    <property type="evidence" value="ECO:0007669"/>
    <property type="project" value="TreeGrafter"/>
</dbReference>
<comment type="similarity">
    <text evidence="1">Belongs to the GSP E family.</text>
</comment>
<dbReference type="FunFam" id="3.40.50.300:FF:000398">
    <property type="entry name" value="Type IV pilus assembly ATPase PilB"/>
    <property type="match status" value="1"/>
</dbReference>
<keyword evidence="6" id="KW-1185">Reference proteome</keyword>
<dbReference type="PROSITE" id="PS00662">
    <property type="entry name" value="T2SP_E"/>
    <property type="match status" value="1"/>
</dbReference>
<keyword evidence="3" id="KW-0067">ATP-binding</keyword>
<protein>
    <submittedName>
        <fullName evidence="5">Type IV pilus assembly protein PilB</fullName>
    </submittedName>
</protein>
<accession>A0A1T4MJZ6</accession>
<keyword evidence="2" id="KW-0547">Nucleotide-binding</keyword>
<dbReference type="PANTHER" id="PTHR30258:SF1">
    <property type="entry name" value="PROTEIN TRANSPORT PROTEIN HOFB HOMOLOG"/>
    <property type="match status" value="1"/>
</dbReference>
<dbReference type="SUPFAM" id="SSF160246">
    <property type="entry name" value="EspE N-terminal domain-like"/>
    <property type="match status" value="1"/>
</dbReference>
<dbReference type="SUPFAM" id="SSF52540">
    <property type="entry name" value="P-loop containing nucleoside triphosphate hydrolases"/>
    <property type="match status" value="1"/>
</dbReference>
<proteinExistence type="inferred from homology"/>
<dbReference type="Pfam" id="PF05157">
    <property type="entry name" value="MshEN"/>
    <property type="match status" value="1"/>
</dbReference>
<dbReference type="Gene3D" id="3.30.300.160">
    <property type="entry name" value="Type II secretion system, protein E, N-terminal domain"/>
    <property type="match status" value="1"/>
</dbReference>
<organism evidence="5 6">
    <name type="scientific">Anaerorhabdus furcosa</name>
    <dbReference type="NCBI Taxonomy" id="118967"/>
    <lineage>
        <taxon>Bacteria</taxon>
        <taxon>Bacillati</taxon>
        <taxon>Bacillota</taxon>
        <taxon>Erysipelotrichia</taxon>
        <taxon>Erysipelotrichales</taxon>
        <taxon>Erysipelotrichaceae</taxon>
        <taxon>Anaerorhabdus</taxon>
    </lineage>
</organism>
<dbReference type="AlphaFoldDB" id="A0A1T4MJZ6"/>
<dbReference type="Proteomes" id="UP000243297">
    <property type="component" value="Unassembled WGS sequence"/>
</dbReference>
<evidence type="ECO:0000256" key="3">
    <source>
        <dbReference type="ARBA" id="ARBA00022840"/>
    </source>
</evidence>
<dbReference type="Pfam" id="PF00437">
    <property type="entry name" value="T2SSE"/>
    <property type="match status" value="1"/>
</dbReference>
<dbReference type="RefSeq" id="WP_159443740.1">
    <property type="nucleotide sequence ID" value="NZ_FUWY01000003.1"/>
</dbReference>
<dbReference type="InterPro" id="IPR027417">
    <property type="entry name" value="P-loop_NTPase"/>
</dbReference>
<dbReference type="EMBL" id="FUWY01000003">
    <property type="protein sequence ID" value="SJZ67187.1"/>
    <property type="molecule type" value="Genomic_DNA"/>
</dbReference>
<dbReference type="GO" id="GO:0016887">
    <property type="term" value="F:ATP hydrolysis activity"/>
    <property type="evidence" value="ECO:0007669"/>
    <property type="project" value="TreeGrafter"/>
</dbReference>
<dbReference type="Gene3D" id="3.30.450.90">
    <property type="match status" value="1"/>
</dbReference>
<dbReference type="FunFam" id="3.30.450.90:FF:000001">
    <property type="entry name" value="Type II secretion system ATPase GspE"/>
    <property type="match status" value="1"/>
</dbReference>
<dbReference type="PROSITE" id="PS50890">
    <property type="entry name" value="PUA"/>
    <property type="match status" value="1"/>
</dbReference>
<dbReference type="OrthoDB" id="9808272at2"/>
<gene>
    <name evidence="5" type="ORF">SAMN02745191_1282</name>
</gene>
<dbReference type="Gene3D" id="3.40.50.300">
    <property type="entry name" value="P-loop containing nucleotide triphosphate hydrolases"/>
    <property type="match status" value="1"/>
</dbReference>
<dbReference type="PANTHER" id="PTHR30258">
    <property type="entry name" value="TYPE II SECRETION SYSTEM PROTEIN GSPE-RELATED"/>
    <property type="match status" value="1"/>
</dbReference>
<reference evidence="6" key="1">
    <citation type="submission" date="2017-02" db="EMBL/GenBank/DDBJ databases">
        <authorList>
            <person name="Varghese N."/>
            <person name="Submissions S."/>
        </authorList>
    </citation>
    <scope>NUCLEOTIDE SEQUENCE [LARGE SCALE GENOMIC DNA]</scope>
    <source>
        <strain evidence="6">ATCC 25662</strain>
    </source>
</reference>
<dbReference type="CDD" id="cd01129">
    <property type="entry name" value="PulE-GspE-like"/>
    <property type="match status" value="1"/>
</dbReference>
<feature type="domain" description="Bacterial type II secretion system protein E" evidence="4">
    <location>
        <begin position="380"/>
        <end position="394"/>
    </location>
</feature>
<dbReference type="GO" id="GO:0005524">
    <property type="term" value="F:ATP binding"/>
    <property type="evidence" value="ECO:0007669"/>
    <property type="project" value="UniProtKB-KW"/>
</dbReference>
<evidence type="ECO:0000259" key="4">
    <source>
        <dbReference type="PROSITE" id="PS00662"/>
    </source>
</evidence>
<evidence type="ECO:0000313" key="6">
    <source>
        <dbReference type="Proteomes" id="UP000243297"/>
    </source>
</evidence>
<dbReference type="InterPro" id="IPR007831">
    <property type="entry name" value="T2SS_GspE_N"/>
</dbReference>
<evidence type="ECO:0000256" key="1">
    <source>
        <dbReference type="ARBA" id="ARBA00006611"/>
    </source>
</evidence>
<dbReference type="InterPro" id="IPR001482">
    <property type="entry name" value="T2SS/T4SS_dom"/>
</dbReference>
<sequence length="561" mass="62752">MEKNVPIGQLLLSNNYITMDQLNDALSKQKMQPGKRLGDVLVDLGYVKEKDVLKLLSKKLNLPYIENPVFSVETDAINLIPEELLMKSKVLPLYVREGVLFVATADPLDFYSIEDIRVATGMHVECIISSKKEIEVAQDKIFTRLKTSDAINVLHQENTEIQVDAGNAEMLERIDAAPVVKLLNNIVSDAIQSNASDIHIEPEENKVLVRFRIDGDLRVNMELQTNLHPLLVTRLKIMSGMNIAEKRVPQDGRFKFQHGISEIDMRVSSLPTIYGEKIVMRLLGTNQDVSYNFEDMGFSDRSIKIIHDLLKYSNGIILATGPTGSGKTTTLYTMLKEIIHPKLNIVTVEDPVEKRIEGVNQVQVNNKAGLTFASGLRSILRQDPDIIMIGEIRDAETAEIAVRASITGHLVISTLHTNDSFSSIARLVDMGVEPYLLADSIRGVIAQRLVKRVCPHCRKAYVADERVQKLLNDSSITTVYKGEGCQLCGNTGYRGRIAVNEIFKVTPDIKRIIVEKGNDVKAIRDYARNTNIITMREELADLVREGTTSVEEALKILYSID</sequence>
<dbReference type="STRING" id="118967.SAMN02745191_1282"/>
<evidence type="ECO:0000256" key="2">
    <source>
        <dbReference type="ARBA" id="ARBA00022741"/>
    </source>
</evidence>
<name>A0A1T4MJZ6_9FIRM</name>
<evidence type="ECO:0000313" key="5">
    <source>
        <dbReference type="EMBL" id="SJZ67187.1"/>
    </source>
</evidence>
<dbReference type="InterPro" id="IPR037257">
    <property type="entry name" value="T2SS_E_N_sf"/>
</dbReference>